<evidence type="ECO:0000313" key="3">
    <source>
        <dbReference type="WBParaSite" id="TMUE_3000013642.1"/>
    </source>
</evidence>
<sequence>MAASHRWAAALPARDAAKEKLKTALLRLSVHCSRLLSHEQACNAPLGFSQLSRRPDVFKKSFRINTDRIFGLFHCIQTTSLMQLIDFHLLVFGSALLLARGAAGDETKKVHQEPPLLFQMDPEDPRMVAIFWNQRHRLKKIKEISTREVYYRNTSNFETPLIEEYDHWQPLLVDEEDTKKVSRFVLLRHELCREKEFRVLWYDRSNALNEAELVRLGPSPLAWKQKFSVDAKDLRYNPDTGLVTGKLLYTPTVEIDRDTISVFLTIQSSSCDVVFHEWILEPTVDPKTGEFSFPLDYLKHQCALRVHLNKRVYDHADSCLQLYRTDSEHSPTLDIPCRSVQGLSCPVKHSAAGECNMDCLPAVETATQKGAKESGFKPYVTVSWSFSNNRQPVKKQMARTAEVDYAWNNHPVAEFNITTKSIERTVSSIDLYPFAKIKGSFYELQICAFFDDCKEEPNWSKVPKLPIMVTDLLLRDNLLGFDEDAEEVPEAETTAVPTTQPTTLMAAEPYHERVGVTGPKSLETVTAQRALPASTITVRPNSDGNMNNAVRSPTTPRSVPGSALTPSASIVLTGWAAFALFLLT</sequence>
<feature type="region of interest" description="Disordered" evidence="1">
    <location>
        <begin position="537"/>
        <end position="563"/>
    </location>
</feature>
<dbReference type="WBParaSite" id="TMUE_3000013642.1">
    <property type="protein sequence ID" value="TMUE_3000013642.1"/>
    <property type="gene ID" value="WBGene00288819"/>
</dbReference>
<dbReference type="AlphaFoldDB" id="A0A5S6R3A3"/>
<name>A0A5S6R3A3_TRIMR</name>
<organism evidence="2 3">
    <name type="scientific">Trichuris muris</name>
    <name type="common">Mouse whipworm</name>
    <dbReference type="NCBI Taxonomy" id="70415"/>
    <lineage>
        <taxon>Eukaryota</taxon>
        <taxon>Metazoa</taxon>
        <taxon>Ecdysozoa</taxon>
        <taxon>Nematoda</taxon>
        <taxon>Enoplea</taxon>
        <taxon>Dorylaimia</taxon>
        <taxon>Trichinellida</taxon>
        <taxon>Trichuridae</taxon>
        <taxon>Trichuris</taxon>
    </lineage>
</organism>
<accession>A0A5S6R3A3</accession>
<keyword evidence="2" id="KW-1185">Reference proteome</keyword>
<protein>
    <submittedName>
        <fullName evidence="3">Fibronectin type-III domain-containing protein</fullName>
    </submittedName>
</protein>
<proteinExistence type="predicted"/>
<evidence type="ECO:0000256" key="1">
    <source>
        <dbReference type="SAM" id="MobiDB-lite"/>
    </source>
</evidence>
<dbReference type="Proteomes" id="UP000046395">
    <property type="component" value="Unassembled WGS sequence"/>
</dbReference>
<feature type="compositionally biased region" description="Polar residues" evidence="1">
    <location>
        <begin position="537"/>
        <end position="557"/>
    </location>
</feature>
<dbReference type="STRING" id="70415.A0A5S6R3A3"/>
<reference evidence="3" key="1">
    <citation type="submission" date="2019-12" db="UniProtKB">
        <authorList>
            <consortium name="WormBaseParasite"/>
        </authorList>
    </citation>
    <scope>IDENTIFICATION</scope>
</reference>
<evidence type="ECO:0000313" key="2">
    <source>
        <dbReference type="Proteomes" id="UP000046395"/>
    </source>
</evidence>